<dbReference type="Proteomes" id="UP000247932">
    <property type="component" value="Unassembled WGS sequence"/>
</dbReference>
<protein>
    <recommendedName>
        <fullName evidence="1">NTF2 fold immunity protein domain-containing protein</fullName>
    </recommendedName>
</protein>
<comment type="caution">
    <text evidence="2">The sequence shown here is derived from an EMBL/GenBank/DDBJ whole genome shotgun (WGS) entry which is preliminary data.</text>
</comment>
<keyword evidence="3" id="KW-1185">Reference proteome</keyword>
<evidence type="ECO:0000313" key="2">
    <source>
        <dbReference type="EMBL" id="PXZ03145.1"/>
    </source>
</evidence>
<feature type="domain" description="NTF2 fold immunity protein" evidence="1">
    <location>
        <begin position="9"/>
        <end position="139"/>
    </location>
</feature>
<dbReference type="OrthoDB" id="9019065at2"/>
<sequence>MEPNIQEAVAVLKKFIIAMNRWEVYFFNLTEEYDENSKNSDSLTPKILEELDAIFKSYCTLKERKYGRQAGLALGFPPDYSPDEEILATEVLNKNKIAIETQDHSILEYRYRYTLHYKNKEWRIDKKEVYRDEDDKWERWML</sequence>
<name>A0A2V4DRF5_9GAMM</name>
<proteinExistence type="predicted"/>
<dbReference type="Pfam" id="PF15655">
    <property type="entry name" value="Imm-NTF2"/>
    <property type="match status" value="1"/>
</dbReference>
<dbReference type="RefSeq" id="WP_110434951.1">
    <property type="nucleotide sequence ID" value="NZ_QGLR01000026.1"/>
</dbReference>
<evidence type="ECO:0000313" key="3">
    <source>
        <dbReference type="Proteomes" id="UP000247932"/>
    </source>
</evidence>
<dbReference type="InterPro" id="IPR028049">
    <property type="entry name" value="Imm-NTF2"/>
</dbReference>
<dbReference type="AlphaFoldDB" id="A0A2V4DRF5"/>
<gene>
    <name evidence="2" type="ORF">DKK70_16485</name>
</gene>
<reference evidence="2 3" key="1">
    <citation type="submission" date="2018-05" db="EMBL/GenBank/DDBJ databases">
        <title>Reference genomes for bee gut microbiota database.</title>
        <authorList>
            <person name="Ellegaard K.M."/>
        </authorList>
    </citation>
    <scope>NUCLEOTIDE SEQUENCE [LARGE SCALE GENOMIC DNA]</scope>
    <source>
        <strain evidence="2 3">ESL0182</strain>
    </source>
</reference>
<dbReference type="EMBL" id="QGLR01000026">
    <property type="protein sequence ID" value="PXZ03145.1"/>
    <property type="molecule type" value="Genomic_DNA"/>
</dbReference>
<organism evidence="2 3">
    <name type="scientific">Gilliamella apicola</name>
    <dbReference type="NCBI Taxonomy" id="1196095"/>
    <lineage>
        <taxon>Bacteria</taxon>
        <taxon>Pseudomonadati</taxon>
        <taxon>Pseudomonadota</taxon>
        <taxon>Gammaproteobacteria</taxon>
        <taxon>Orbales</taxon>
        <taxon>Orbaceae</taxon>
        <taxon>Gilliamella</taxon>
    </lineage>
</organism>
<accession>A0A2V4DRF5</accession>
<evidence type="ECO:0000259" key="1">
    <source>
        <dbReference type="Pfam" id="PF15655"/>
    </source>
</evidence>